<organism evidence="2 3">
    <name type="scientific">Brachionus plicatilis</name>
    <name type="common">Marine rotifer</name>
    <name type="synonym">Brachionus muelleri</name>
    <dbReference type="NCBI Taxonomy" id="10195"/>
    <lineage>
        <taxon>Eukaryota</taxon>
        <taxon>Metazoa</taxon>
        <taxon>Spiralia</taxon>
        <taxon>Gnathifera</taxon>
        <taxon>Rotifera</taxon>
        <taxon>Eurotatoria</taxon>
        <taxon>Monogononta</taxon>
        <taxon>Pseudotrocha</taxon>
        <taxon>Ploima</taxon>
        <taxon>Brachionidae</taxon>
        <taxon>Brachionus</taxon>
    </lineage>
</organism>
<keyword evidence="1" id="KW-1133">Transmembrane helix</keyword>
<evidence type="ECO:0000313" key="3">
    <source>
        <dbReference type="Proteomes" id="UP000276133"/>
    </source>
</evidence>
<comment type="caution">
    <text evidence="2">The sequence shown here is derived from an EMBL/GenBank/DDBJ whole genome shotgun (WGS) entry which is preliminary data.</text>
</comment>
<feature type="transmembrane region" description="Helical" evidence="1">
    <location>
        <begin position="61"/>
        <end position="82"/>
    </location>
</feature>
<dbReference type="Proteomes" id="UP000276133">
    <property type="component" value="Unassembled WGS sequence"/>
</dbReference>
<name>A0A3M7QV76_BRAPC</name>
<keyword evidence="1" id="KW-0472">Membrane</keyword>
<evidence type="ECO:0000313" key="2">
    <source>
        <dbReference type="EMBL" id="RNA15246.1"/>
    </source>
</evidence>
<feature type="transmembrane region" description="Helical" evidence="1">
    <location>
        <begin position="89"/>
        <end position="111"/>
    </location>
</feature>
<reference evidence="2 3" key="1">
    <citation type="journal article" date="2018" name="Sci. Rep.">
        <title>Genomic signatures of local adaptation to the degree of environmental predictability in rotifers.</title>
        <authorList>
            <person name="Franch-Gras L."/>
            <person name="Hahn C."/>
            <person name="Garcia-Roger E.M."/>
            <person name="Carmona M.J."/>
            <person name="Serra M."/>
            <person name="Gomez A."/>
        </authorList>
    </citation>
    <scope>NUCLEOTIDE SEQUENCE [LARGE SCALE GENOMIC DNA]</scope>
    <source>
        <strain evidence="2">HYR1</strain>
    </source>
</reference>
<feature type="transmembrane region" description="Helical" evidence="1">
    <location>
        <begin position="30"/>
        <end position="55"/>
    </location>
</feature>
<dbReference type="AlphaFoldDB" id="A0A3M7QV76"/>
<dbReference type="InterPro" id="IPR019169">
    <property type="entry name" value="Transmembrane_26"/>
</dbReference>
<keyword evidence="3" id="KW-1185">Reference proteome</keyword>
<gene>
    <name evidence="2" type="ORF">BpHYR1_044082</name>
</gene>
<proteinExistence type="predicted"/>
<dbReference type="PANTHER" id="PTHR22168">
    <property type="entry name" value="TMEM26 PROTEIN"/>
    <property type="match status" value="1"/>
</dbReference>
<protein>
    <submittedName>
        <fullName evidence="2">Transmembrane 26-like</fullName>
    </submittedName>
</protein>
<evidence type="ECO:0000256" key="1">
    <source>
        <dbReference type="SAM" id="Phobius"/>
    </source>
</evidence>
<feature type="transmembrane region" description="Helical" evidence="1">
    <location>
        <begin position="255"/>
        <end position="276"/>
    </location>
</feature>
<dbReference type="EMBL" id="REGN01005004">
    <property type="protein sequence ID" value="RNA15246.1"/>
    <property type="molecule type" value="Genomic_DNA"/>
</dbReference>
<sequence length="358" mass="42348">MKENLKKIFDREHILRNEGKLRPISHKKNLLSLTISNLVRFIYIIENTFCIFYMTKISNNYNLIYFSIFDNIILIDGIYVSLYRDGKDFSWFSISSFCFTVVNLACIWQILILKHGMVGRKCPKNITQELPYVNNFSLGNLGICDVLEILLSVFILTQIITRWLMPYKKNFKREHLSQMLISFVFNSQYLQCRFDNWTSVKIKTYLYAFCSSTLPFPAGIVEEELREGNIQIVCGGDLVEFFTYNSEEEIIESSFFYYTVTVMFSISCIQFSFMMTKTSKKNFPNQVLTTTFASEIWSLVLAFFVQDFPFLIVRLIIIIKYRLEKNYLVYYNFMKNLLLCILEAYRISVIFFEEKNSH</sequence>
<dbReference type="OrthoDB" id="10042902at2759"/>
<keyword evidence="1 2" id="KW-0812">Transmembrane</keyword>
<feature type="transmembrane region" description="Helical" evidence="1">
    <location>
        <begin position="296"/>
        <end position="317"/>
    </location>
</feature>
<feature type="transmembrane region" description="Helical" evidence="1">
    <location>
        <begin position="146"/>
        <end position="165"/>
    </location>
</feature>
<accession>A0A3M7QV76</accession>
<dbReference type="Pfam" id="PF09772">
    <property type="entry name" value="Tmem26"/>
    <property type="match status" value="2"/>
</dbReference>